<feature type="transmembrane region" description="Helical" evidence="8">
    <location>
        <begin position="206"/>
        <end position="223"/>
    </location>
</feature>
<comment type="similarity">
    <text evidence="2 8">Belongs to the 4-toluene sulfonate uptake permease (TSUP) (TC 2.A.102) family.</text>
</comment>
<evidence type="ECO:0000256" key="5">
    <source>
        <dbReference type="ARBA" id="ARBA00022692"/>
    </source>
</evidence>
<feature type="transmembrane region" description="Helical" evidence="8">
    <location>
        <begin position="230"/>
        <end position="249"/>
    </location>
</feature>
<protein>
    <recommendedName>
        <fullName evidence="8">Probable membrane transporter protein</fullName>
    </recommendedName>
</protein>
<dbReference type="AlphaFoldDB" id="A0A2W4U6Z8"/>
<comment type="caution">
    <text evidence="9">The sequence shown here is derived from an EMBL/GenBank/DDBJ whole genome shotgun (WGS) entry which is preliminary data.</text>
</comment>
<organism evidence="9 10">
    <name type="scientific">Leptolyngbya foveolarum</name>
    <dbReference type="NCBI Taxonomy" id="47253"/>
    <lineage>
        <taxon>Bacteria</taxon>
        <taxon>Bacillati</taxon>
        <taxon>Cyanobacteriota</taxon>
        <taxon>Cyanophyceae</taxon>
        <taxon>Leptolyngbyales</taxon>
        <taxon>Leptolyngbyaceae</taxon>
        <taxon>Leptolyngbya group</taxon>
        <taxon>Leptolyngbya</taxon>
    </lineage>
</organism>
<dbReference type="PANTHER" id="PTHR30269:SF0">
    <property type="entry name" value="MEMBRANE TRANSPORTER PROTEIN YFCA-RELATED"/>
    <property type="match status" value="1"/>
</dbReference>
<keyword evidence="7 8" id="KW-0472">Membrane</keyword>
<dbReference type="EMBL" id="QBMC01000073">
    <property type="protein sequence ID" value="PZO17016.1"/>
    <property type="molecule type" value="Genomic_DNA"/>
</dbReference>
<reference evidence="9 10" key="2">
    <citation type="submission" date="2018-06" db="EMBL/GenBank/DDBJ databases">
        <title>Metagenomic assembly of (sub)arctic Cyanobacteria and their associated microbiome from non-axenic cultures.</title>
        <authorList>
            <person name="Baurain D."/>
        </authorList>
    </citation>
    <scope>NUCLEOTIDE SEQUENCE [LARGE SCALE GENOMIC DNA]</scope>
    <source>
        <strain evidence="9">ULC129bin1</strain>
    </source>
</reference>
<dbReference type="PANTHER" id="PTHR30269">
    <property type="entry name" value="TRANSMEMBRANE PROTEIN YFCA"/>
    <property type="match status" value="1"/>
</dbReference>
<feature type="transmembrane region" description="Helical" evidence="8">
    <location>
        <begin position="21"/>
        <end position="43"/>
    </location>
</feature>
<dbReference type="InterPro" id="IPR002781">
    <property type="entry name" value="TM_pro_TauE-like"/>
</dbReference>
<dbReference type="GO" id="GO:0005886">
    <property type="term" value="C:plasma membrane"/>
    <property type="evidence" value="ECO:0007669"/>
    <property type="project" value="UniProtKB-SubCell"/>
</dbReference>
<evidence type="ECO:0000313" key="9">
    <source>
        <dbReference type="EMBL" id="PZO17016.1"/>
    </source>
</evidence>
<evidence type="ECO:0000256" key="3">
    <source>
        <dbReference type="ARBA" id="ARBA00022448"/>
    </source>
</evidence>
<feature type="transmembrane region" description="Helical" evidence="8">
    <location>
        <begin position="89"/>
        <end position="107"/>
    </location>
</feature>
<keyword evidence="4 8" id="KW-1003">Cell membrane</keyword>
<sequence length="279" mass="29582">MRCYKIWLYRYEKMGPIGLEAAGMVLLFVFVVGLMAGFVDAIAGGGGLIMLPGLLFTGLPVSSAIATNKLCGTFGSLTSSVKFAQAKQIDWRACALMGLPVALGAYWGSRSIDRLPSEWAEPVVIALIAAITLFVVFNPGFGTAKPVTNREPKTDLRKQVIWSLLTATAIGFHDGFFGPGTGIFLVFALISIWPLDFLRATGTAKVLNLVANAIALTTFALSGNIQYDKGLCGAAGVIIGSFIGATFATKKGTKLIKPLFIAVTTALVSKLLFDYATGR</sequence>
<evidence type="ECO:0000256" key="2">
    <source>
        <dbReference type="ARBA" id="ARBA00009142"/>
    </source>
</evidence>
<evidence type="ECO:0000256" key="7">
    <source>
        <dbReference type="ARBA" id="ARBA00023136"/>
    </source>
</evidence>
<proteinExistence type="inferred from homology"/>
<reference evidence="10" key="1">
    <citation type="submission" date="2018-04" db="EMBL/GenBank/DDBJ databases">
        <authorList>
            <person name="Cornet L."/>
        </authorList>
    </citation>
    <scope>NUCLEOTIDE SEQUENCE [LARGE SCALE GENOMIC DNA]</scope>
</reference>
<dbReference type="InterPro" id="IPR052017">
    <property type="entry name" value="TSUP"/>
</dbReference>
<comment type="subcellular location">
    <subcellularLocation>
        <location evidence="1 8">Cell membrane</location>
        <topology evidence="1 8">Multi-pass membrane protein</topology>
    </subcellularLocation>
</comment>
<feature type="transmembrane region" description="Helical" evidence="8">
    <location>
        <begin position="161"/>
        <end position="194"/>
    </location>
</feature>
<name>A0A2W4U6Z8_9CYAN</name>
<keyword evidence="3" id="KW-0813">Transport</keyword>
<evidence type="ECO:0000256" key="6">
    <source>
        <dbReference type="ARBA" id="ARBA00022989"/>
    </source>
</evidence>
<feature type="transmembrane region" description="Helical" evidence="8">
    <location>
        <begin position="119"/>
        <end position="141"/>
    </location>
</feature>
<accession>A0A2W4U6Z8</accession>
<keyword evidence="5 8" id="KW-0812">Transmembrane</keyword>
<evidence type="ECO:0000256" key="1">
    <source>
        <dbReference type="ARBA" id="ARBA00004651"/>
    </source>
</evidence>
<feature type="transmembrane region" description="Helical" evidence="8">
    <location>
        <begin position="255"/>
        <end position="273"/>
    </location>
</feature>
<evidence type="ECO:0000313" key="10">
    <source>
        <dbReference type="Proteomes" id="UP000249354"/>
    </source>
</evidence>
<gene>
    <name evidence="9" type="ORF">DCF25_11730</name>
</gene>
<feature type="transmembrane region" description="Helical" evidence="8">
    <location>
        <begin position="49"/>
        <end position="68"/>
    </location>
</feature>
<evidence type="ECO:0000256" key="4">
    <source>
        <dbReference type="ARBA" id="ARBA00022475"/>
    </source>
</evidence>
<keyword evidence="6 8" id="KW-1133">Transmembrane helix</keyword>
<dbReference type="Proteomes" id="UP000249354">
    <property type="component" value="Unassembled WGS sequence"/>
</dbReference>
<evidence type="ECO:0000256" key="8">
    <source>
        <dbReference type="RuleBase" id="RU363041"/>
    </source>
</evidence>
<dbReference type="Pfam" id="PF01925">
    <property type="entry name" value="TauE"/>
    <property type="match status" value="1"/>
</dbReference>